<keyword evidence="1" id="KW-0472">Membrane</keyword>
<evidence type="ECO:0000313" key="3">
    <source>
        <dbReference type="Proteomes" id="UP000033996"/>
    </source>
</evidence>
<keyword evidence="1" id="KW-0812">Transmembrane</keyword>
<proteinExistence type="predicted"/>
<protein>
    <submittedName>
        <fullName evidence="2">Uncharacterized protein</fullName>
    </submittedName>
</protein>
<reference evidence="2 3" key="1">
    <citation type="journal article" date="2015" name="Nature">
        <title>rRNA introns, odd ribosomes, and small enigmatic genomes across a large radiation of phyla.</title>
        <authorList>
            <person name="Brown C.T."/>
            <person name="Hug L.A."/>
            <person name="Thomas B.C."/>
            <person name="Sharon I."/>
            <person name="Castelle C.J."/>
            <person name="Singh A."/>
            <person name="Wilkins M.J."/>
            <person name="Williams K.H."/>
            <person name="Banfield J.F."/>
        </authorList>
    </citation>
    <scope>NUCLEOTIDE SEQUENCE [LARGE SCALE GENOMIC DNA]</scope>
</reference>
<comment type="caution">
    <text evidence="2">The sequence shown here is derived from an EMBL/GenBank/DDBJ whole genome shotgun (WGS) entry which is preliminary data.</text>
</comment>
<keyword evidence="1" id="KW-1133">Transmembrane helix</keyword>
<accession>A0A837HUR4</accession>
<sequence>MEEYRSLRQILKEEAEIIKREMLKKYRDFVWLVILTGMILIFAGIMINIF</sequence>
<dbReference type="AlphaFoldDB" id="A0A837HUR4"/>
<dbReference type="Proteomes" id="UP000033996">
    <property type="component" value="Unassembled WGS sequence"/>
</dbReference>
<name>A0A837HUR4_9BACT</name>
<organism evidence="2 3">
    <name type="scientific">Candidatus Yanofskybacteria bacterium GW2011_GWD1_39_16</name>
    <dbReference type="NCBI Taxonomy" id="1619030"/>
    <lineage>
        <taxon>Bacteria</taxon>
        <taxon>Candidatus Yanofskyibacteriota</taxon>
    </lineage>
</organism>
<evidence type="ECO:0000313" key="2">
    <source>
        <dbReference type="EMBL" id="KKR09557.1"/>
    </source>
</evidence>
<feature type="transmembrane region" description="Helical" evidence="1">
    <location>
        <begin position="29"/>
        <end position="49"/>
    </location>
</feature>
<gene>
    <name evidence="2" type="ORF">UT35_C0002G0007</name>
</gene>
<dbReference type="EMBL" id="LBWL01000002">
    <property type="protein sequence ID" value="KKR09557.1"/>
    <property type="molecule type" value="Genomic_DNA"/>
</dbReference>
<evidence type="ECO:0000256" key="1">
    <source>
        <dbReference type="SAM" id="Phobius"/>
    </source>
</evidence>